<evidence type="ECO:0000256" key="2">
    <source>
        <dbReference type="ARBA" id="ARBA00034247"/>
    </source>
</evidence>
<proteinExistence type="predicted"/>
<evidence type="ECO:0000313" key="7">
    <source>
        <dbReference type="Proteomes" id="UP001174932"/>
    </source>
</evidence>
<keyword evidence="6" id="KW-0808">Transferase</keyword>
<gene>
    <name evidence="6" type="ORF">Q4481_05155</name>
</gene>
<dbReference type="CDD" id="cd01949">
    <property type="entry name" value="GGDEF"/>
    <property type="match status" value="1"/>
</dbReference>
<dbReference type="InterPro" id="IPR001789">
    <property type="entry name" value="Sig_transdc_resp-reg_receiver"/>
</dbReference>
<feature type="domain" description="Response regulatory" evidence="4">
    <location>
        <begin position="143"/>
        <end position="260"/>
    </location>
</feature>
<protein>
    <recommendedName>
        <fullName evidence="1">diguanylate cyclase</fullName>
        <ecNumber evidence="1">2.7.7.65</ecNumber>
    </recommendedName>
</protein>
<dbReference type="EC" id="2.7.7.65" evidence="1"/>
<comment type="caution">
    <text evidence="3">Lacks conserved residue(s) required for the propagation of feature annotation.</text>
</comment>
<dbReference type="RefSeq" id="WP_304375249.1">
    <property type="nucleotide sequence ID" value="NZ_JAUOZU010000005.1"/>
</dbReference>
<dbReference type="SUPFAM" id="SSF55073">
    <property type="entry name" value="Nucleotide cyclase"/>
    <property type="match status" value="1"/>
</dbReference>
<dbReference type="Gene3D" id="3.30.70.270">
    <property type="match status" value="1"/>
</dbReference>
<dbReference type="Gene3D" id="3.40.50.2300">
    <property type="match status" value="2"/>
</dbReference>
<keyword evidence="7" id="KW-1185">Reference proteome</keyword>
<dbReference type="InterPro" id="IPR029787">
    <property type="entry name" value="Nucleotide_cyclase"/>
</dbReference>
<evidence type="ECO:0000259" key="5">
    <source>
        <dbReference type="PROSITE" id="PS50887"/>
    </source>
</evidence>
<dbReference type="SMART" id="SM00448">
    <property type="entry name" value="REC"/>
    <property type="match status" value="1"/>
</dbReference>
<reference evidence="6" key="1">
    <citation type="journal article" date="2015" name="Int. J. Syst. Evol. Microbiol.">
        <title>Rhizobium alvei sp. nov., isolated from a freshwater river.</title>
        <authorList>
            <person name="Sheu S.Y."/>
            <person name="Huang H.W."/>
            <person name="Young C.C."/>
            <person name="Chen W.M."/>
        </authorList>
    </citation>
    <scope>NUCLEOTIDE SEQUENCE</scope>
    <source>
        <strain evidence="6">TNR-22</strain>
    </source>
</reference>
<evidence type="ECO:0000259" key="4">
    <source>
        <dbReference type="PROSITE" id="PS50110"/>
    </source>
</evidence>
<dbReference type="InterPro" id="IPR043128">
    <property type="entry name" value="Rev_trsase/Diguanyl_cyclase"/>
</dbReference>
<dbReference type="Proteomes" id="UP001174932">
    <property type="component" value="Unassembled WGS sequence"/>
</dbReference>
<comment type="catalytic activity">
    <reaction evidence="2">
        <text>2 GTP = 3',3'-c-di-GMP + 2 diphosphate</text>
        <dbReference type="Rhea" id="RHEA:24898"/>
        <dbReference type="ChEBI" id="CHEBI:33019"/>
        <dbReference type="ChEBI" id="CHEBI:37565"/>
        <dbReference type="ChEBI" id="CHEBI:58805"/>
        <dbReference type="EC" id="2.7.7.65"/>
    </reaction>
</comment>
<dbReference type="InterPro" id="IPR011006">
    <property type="entry name" value="CheY-like_superfamily"/>
</dbReference>
<name>A0ABT8YI32_9HYPH</name>
<keyword evidence="6" id="KW-0548">Nucleotidyltransferase</keyword>
<dbReference type="InterPro" id="IPR050469">
    <property type="entry name" value="Diguanylate_Cyclase"/>
</dbReference>
<dbReference type="PANTHER" id="PTHR45138">
    <property type="entry name" value="REGULATORY COMPONENTS OF SENSORY TRANSDUCTION SYSTEM"/>
    <property type="match status" value="1"/>
</dbReference>
<dbReference type="Pfam" id="PF00990">
    <property type="entry name" value="GGDEF"/>
    <property type="match status" value="1"/>
</dbReference>
<dbReference type="NCBIfam" id="TIGR00254">
    <property type="entry name" value="GGDEF"/>
    <property type="match status" value="1"/>
</dbReference>
<evidence type="ECO:0000256" key="3">
    <source>
        <dbReference type="PROSITE-ProRule" id="PRU00169"/>
    </source>
</evidence>
<feature type="domain" description="GGDEF" evidence="5">
    <location>
        <begin position="303"/>
        <end position="436"/>
    </location>
</feature>
<reference evidence="6" key="2">
    <citation type="submission" date="2023-07" db="EMBL/GenBank/DDBJ databases">
        <authorList>
            <person name="Shen H."/>
        </authorList>
    </citation>
    <scope>NUCLEOTIDE SEQUENCE</scope>
    <source>
        <strain evidence="6">TNR-22</strain>
    </source>
</reference>
<dbReference type="PANTHER" id="PTHR45138:SF9">
    <property type="entry name" value="DIGUANYLATE CYCLASE DGCM-RELATED"/>
    <property type="match status" value="1"/>
</dbReference>
<organism evidence="6 7">
    <name type="scientific">Rhizobium alvei</name>
    <dbReference type="NCBI Taxonomy" id="1132659"/>
    <lineage>
        <taxon>Bacteria</taxon>
        <taxon>Pseudomonadati</taxon>
        <taxon>Pseudomonadota</taxon>
        <taxon>Alphaproteobacteria</taxon>
        <taxon>Hyphomicrobiales</taxon>
        <taxon>Rhizobiaceae</taxon>
        <taxon>Rhizobium/Agrobacterium group</taxon>
        <taxon>Rhizobium</taxon>
    </lineage>
</organism>
<dbReference type="SMART" id="SM00267">
    <property type="entry name" value="GGDEF"/>
    <property type="match status" value="1"/>
</dbReference>
<feature type="modified residue" description="4-aspartylphosphate" evidence="3">
    <location>
        <position position="72"/>
    </location>
</feature>
<keyword evidence="3" id="KW-0597">Phosphoprotein</keyword>
<dbReference type="EMBL" id="JAUOZU010000005">
    <property type="protein sequence ID" value="MDO6963335.1"/>
    <property type="molecule type" value="Genomic_DNA"/>
</dbReference>
<dbReference type="InterPro" id="IPR000160">
    <property type="entry name" value="GGDEF_dom"/>
</dbReference>
<feature type="domain" description="Response regulatory" evidence="4">
    <location>
        <begin position="20"/>
        <end position="135"/>
    </location>
</feature>
<dbReference type="PROSITE" id="PS50110">
    <property type="entry name" value="RESPONSE_REGULATORY"/>
    <property type="match status" value="2"/>
</dbReference>
<evidence type="ECO:0000256" key="1">
    <source>
        <dbReference type="ARBA" id="ARBA00012528"/>
    </source>
</evidence>
<sequence length="444" mass="49555">MGIRKTVAVTDRQADYAGFRVLLVEDTRLYTVAITRHLQETFGIIVTHCASYRDASIELSSRGADYHLVVLDLCQADAPNGETLELVLDHGLPAIVFSALNGRGRQSLTPERGIVERIDKSSAFAMTALSSAVEQVLQAQSTTVLVCDPDREGAPIVSRALSGAGMRVCRVCSDDEAFSILDANRNIELVLMRGDLAAVNRFAFLEMLRLRYGENVIRVIGYSEDSRPDDVAMFLKAGGDDFVHIPVSDADLLERVNYTLRIHREIQKLQRMASRDYLTDLLNRRYFFERGPKQVEICLRQHLPVSAALLDIDHFKRLNDTYGHEIGDLVLKAVSSKLAALVDDKRHLLARLGGEEFGILFQGIEIGDAYDYCERIRKAISEIRIVVDDEEISVTISMGLAAISDSETFDNYLNAADQYLYLAKHSGRNRVFSDYQVAKISISS</sequence>
<evidence type="ECO:0000313" key="6">
    <source>
        <dbReference type="EMBL" id="MDO6963335.1"/>
    </source>
</evidence>
<dbReference type="GO" id="GO:0052621">
    <property type="term" value="F:diguanylate cyclase activity"/>
    <property type="evidence" value="ECO:0007669"/>
    <property type="project" value="UniProtKB-EC"/>
</dbReference>
<comment type="caution">
    <text evidence="6">The sequence shown here is derived from an EMBL/GenBank/DDBJ whole genome shotgun (WGS) entry which is preliminary data.</text>
</comment>
<dbReference type="PROSITE" id="PS50887">
    <property type="entry name" value="GGDEF"/>
    <property type="match status" value="1"/>
</dbReference>
<dbReference type="SUPFAM" id="SSF52172">
    <property type="entry name" value="CheY-like"/>
    <property type="match status" value="2"/>
</dbReference>
<accession>A0ABT8YI32</accession>